<dbReference type="AlphaFoldDB" id="A0A8T8K2B2"/>
<protein>
    <submittedName>
        <fullName evidence="10">Glycosyltransferase family 39 protein</fullName>
    </submittedName>
</protein>
<dbReference type="RefSeq" id="WP_211533512.1">
    <property type="nucleotide sequence ID" value="NZ_CP058560.1"/>
</dbReference>
<sequence>MNIFNNIYSYLKNNPALIIIIIFALTLSAYLVRLQLKLGVAYWDIFLYLNNALMYAGLGEGSITQLPPLLSFLTSLFFRLGYVKASPLYLISGLIFASGIIGLYLLLKLRFSTKESVAGAIIFSSFTLVLSWAATGSLDVPAVCLAIWLTYVLVYGFKKDQRALILVFPLAFLTFFTRYTSGLMILPLGFYFLTIILEGQLKKDHLLKLALGFLIGLIILAPVMGFFYSKLGTPVPFLNLLEGSVANDPAQGDPAYLPGKSYYINHFPQYISSYPVNDSYATMLYPSLAQTNMVSYLILIIAGAGLLIYAMRYIWCFKNFKTSKRKKALVLVAGIILSLLFIFTLQGNSYLPAAVTMLALIFLIYYSTKNQAGKNSSLDMMMFIWFLTYFISHSFLIIKVDRYFITTTPALAYLLILGFNQVQDKLSQLSKKKISAGLLAIILALLLLFSSIQPYAYNVPRHIYGDLETAGNLMKDYDPDYQDKVIYSDYWPAMSWHLKMNVKRGWPKNFEDNAQFSRMLLENNTTYFINYYSDPPLNLTGFVEVQRVANIIIFERVEGF</sequence>
<feature type="transmembrane region" description="Helical" evidence="8">
    <location>
        <begin position="185"/>
        <end position="202"/>
    </location>
</feature>
<feature type="transmembrane region" description="Helical" evidence="8">
    <location>
        <begin position="15"/>
        <end position="33"/>
    </location>
</feature>
<keyword evidence="4" id="KW-0808">Transferase</keyword>
<feature type="transmembrane region" description="Helical" evidence="8">
    <location>
        <begin position="434"/>
        <end position="452"/>
    </location>
</feature>
<dbReference type="GO" id="GO:0005886">
    <property type="term" value="C:plasma membrane"/>
    <property type="evidence" value="ECO:0007669"/>
    <property type="project" value="UniProtKB-SubCell"/>
</dbReference>
<evidence type="ECO:0000313" key="10">
    <source>
        <dbReference type="EMBL" id="QUH22568.1"/>
    </source>
</evidence>
<name>A0A8T8K2B2_9EURY</name>
<dbReference type="InterPro" id="IPR050297">
    <property type="entry name" value="LipidA_mod_glycosyltrf_83"/>
</dbReference>
<evidence type="ECO:0000256" key="5">
    <source>
        <dbReference type="ARBA" id="ARBA00022692"/>
    </source>
</evidence>
<evidence type="ECO:0000256" key="2">
    <source>
        <dbReference type="ARBA" id="ARBA00022475"/>
    </source>
</evidence>
<feature type="transmembrane region" description="Helical" evidence="8">
    <location>
        <begin position="327"/>
        <end position="344"/>
    </location>
</feature>
<evidence type="ECO:0000256" key="6">
    <source>
        <dbReference type="ARBA" id="ARBA00022989"/>
    </source>
</evidence>
<evidence type="ECO:0000259" key="9">
    <source>
        <dbReference type="Pfam" id="PF13231"/>
    </source>
</evidence>
<reference evidence="10" key="1">
    <citation type="submission" date="2020-07" db="EMBL/GenBank/DDBJ databases">
        <title>Methanobacterium. sp. MethCan genome.</title>
        <authorList>
            <person name="Postec A."/>
            <person name="Quemeneur M."/>
        </authorList>
    </citation>
    <scope>NUCLEOTIDE SEQUENCE</scope>
    <source>
        <strain evidence="10">MethCAN</strain>
    </source>
</reference>
<feature type="transmembrane region" description="Helical" evidence="8">
    <location>
        <begin position="404"/>
        <end position="422"/>
    </location>
</feature>
<keyword evidence="6 8" id="KW-1133">Transmembrane helix</keyword>
<evidence type="ECO:0000256" key="7">
    <source>
        <dbReference type="ARBA" id="ARBA00023136"/>
    </source>
</evidence>
<keyword evidence="2" id="KW-1003">Cell membrane</keyword>
<dbReference type="Pfam" id="PF13231">
    <property type="entry name" value="PMT_2"/>
    <property type="match status" value="1"/>
</dbReference>
<feature type="transmembrane region" description="Helical" evidence="8">
    <location>
        <begin position="86"/>
        <end position="107"/>
    </location>
</feature>
<dbReference type="EMBL" id="CP058560">
    <property type="protein sequence ID" value="QUH22568.1"/>
    <property type="molecule type" value="Genomic_DNA"/>
</dbReference>
<feature type="domain" description="Glycosyltransferase RgtA/B/C/D-like" evidence="9">
    <location>
        <begin position="67"/>
        <end position="224"/>
    </location>
</feature>
<organism evidence="10 11">
    <name type="scientific">Methanobacterium alkalithermotolerans</name>
    <dbReference type="NCBI Taxonomy" id="2731220"/>
    <lineage>
        <taxon>Archaea</taxon>
        <taxon>Methanobacteriati</taxon>
        <taxon>Methanobacteriota</taxon>
        <taxon>Methanomada group</taxon>
        <taxon>Methanobacteria</taxon>
        <taxon>Methanobacteriales</taxon>
        <taxon>Methanobacteriaceae</taxon>
        <taxon>Methanobacterium</taxon>
    </lineage>
</organism>
<keyword evidence="7 8" id="KW-0472">Membrane</keyword>
<evidence type="ECO:0000256" key="4">
    <source>
        <dbReference type="ARBA" id="ARBA00022679"/>
    </source>
</evidence>
<proteinExistence type="predicted"/>
<dbReference type="PANTHER" id="PTHR33908">
    <property type="entry name" value="MANNOSYLTRANSFERASE YKCB-RELATED"/>
    <property type="match status" value="1"/>
</dbReference>
<feature type="transmembrane region" description="Helical" evidence="8">
    <location>
        <begin position="350"/>
        <end position="368"/>
    </location>
</feature>
<dbReference type="InterPro" id="IPR038731">
    <property type="entry name" value="RgtA/B/C-like"/>
</dbReference>
<feature type="transmembrane region" description="Helical" evidence="8">
    <location>
        <begin position="293"/>
        <end position="315"/>
    </location>
</feature>
<feature type="transmembrane region" description="Helical" evidence="8">
    <location>
        <begin position="380"/>
        <end position="398"/>
    </location>
</feature>
<gene>
    <name evidence="10" type="ORF">HYG87_01685</name>
</gene>
<dbReference type="Proteomes" id="UP000681041">
    <property type="component" value="Chromosome"/>
</dbReference>
<dbReference type="GO" id="GO:0008610">
    <property type="term" value="P:lipid biosynthetic process"/>
    <property type="evidence" value="ECO:0007669"/>
    <property type="project" value="UniProtKB-ARBA"/>
</dbReference>
<keyword evidence="11" id="KW-1185">Reference proteome</keyword>
<evidence type="ECO:0000313" key="11">
    <source>
        <dbReference type="Proteomes" id="UP000681041"/>
    </source>
</evidence>
<dbReference type="KEGG" id="meme:HYG87_01685"/>
<dbReference type="GeneID" id="64819435"/>
<comment type="subcellular location">
    <subcellularLocation>
        <location evidence="1">Cell membrane</location>
        <topology evidence="1">Multi-pass membrane protein</topology>
    </subcellularLocation>
</comment>
<evidence type="ECO:0000256" key="1">
    <source>
        <dbReference type="ARBA" id="ARBA00004651"/>
    </source>
</evidence>
<evidence type="ECO:0000256" key="8">
    <source>
        <dbReference type="SAM" id="Phobius"/>
    </source>
</evidence>
<keyword evidence="3" id="KW-0328">Glycosyltransferase</keyword>
<dbReference type="PANTHER" id="PTHR33908:SF11">
    <property type="entry name" value="MEMBRANE PROTEIN"/>
    <property type="match status" value="1"/>
</dbReference>
<keyword evidence="5 8" id="KW-0812">Transmembrane</keyword>
<evidence type="ECO:0000256" key="3">
    <source>
        <dbReference type="ARBA" id="ARBA00022676"/>
    </source>
</evidence>
<feature type="transmembrane region" description="Helical" evidence="8">
    <location>
        <begin position="45"/>
        <end position="66"/>
    </location>
</feature>
<dbReference type="OrthoDB" id="71427at2157"/>
<feature type="transmembrane region" description="Helical" evidence="8">
    <location>
        <begin position="209"/>
        <end position="228"/>
    </location>
</feature>
<dbReference type="GO" id="GO:0016763">
    <property type="term" value="F:pentosyltransferase activity"/>
    <property type="evidence" value="ECO:0007669"/>
    <property type="project" value="TreeGrafter"/>
</dbReference>
<accession>A0A8T8K2B2</accession>